<sequence length="385" mass="41663">MTILIPILLITFCCVIIWRACDGFEIASDYLGRNMSDGVKGGTINAIASSIPELFTTLFFLLVLKDAEGFASGLGTTAGSAIFNSMVIPAVSILGVLGAGLATRISVSKNVIARDGISLILAELILLIFVSGTELNWQHGLLLMSLYFFYLVYMLYNMRNSSNEAAGFQHELEPHEGAGTVTGVLKAIITLDLEVLFLGDGKINTARAWALLLVSTAFVGASCYLLVEACIELGDGLDWPIYFVSVIIASAATSVPDTIMSYKDAMKGNYDDALANALGSNIFDICFALGMPLFFFTLVNGPIHIPNVEINDGIGELRVMLLFMTIGAFLIFYIGQYMGRLKAYALLTLYVLFIVYILGTATGNVIAKTLADQFVIISHWFAQLI</sequence>
<proteinExistence type="predicted"/>
<name>A0A315ZBI4_SEDFL</name>
<keyword evidence="3 5" id="KW-1133">Transmembrane helix</keyword>
<dbReference type="PANTHER" id="PTHR10846:SF8">
    <property type="entry name" value="INNER MEMBRANE PROTEIN YRBG"/>
    <property type="match status" value="1"/>
</dbReference>
<dbReference type="RefSeq" id="WP_109616661.1">
    <property type="nucleotide sequence ID" value="NZ_QGDO01000002.1"/>
</dbReference>
<evidence type="ECO:0000256" key="5">
    <source>
        <dbReference type="SAM" id="Phobius"/>
    </source>
</evidence>
<comment type="subcellular location">
    <subcellularLocation>
        <location evidence="1">Membrane</location>
        <topology evidence="1">Multi-pass membrane protein</topology>
    </subcellularLocation>
</comment>
<feature type="transmembrane region" description="Helical" evidence="5">
    <location>
        <begin position="347"/>
        <end position="367"/>
    </location>
</feature>
<organism evidence="7 8">
    <name type="scientific">Sediminitomix flava</name>
    <dbReference type="NCBI Taxonomy" id="379075"/>
    <lineage>
        <taxon>Bacteria</taxon>
        <taxon>Pseudomonadati</taxon>
        <taxon>Bacteroidota</taxon>
        <taxon>Cytophagia</taxon>
        <taxon>Cytophagales</taxon>
        <taxon>Flammeovirgaceae</taxon>
        <taxon>Sediminitomix</taxon>
    </lineage>
</organism>
<dbReference type="AlphaFoldDB" id="A0A315ZBI4"/>
<evidence type="ECO:0000256" key="2">
    <source>
        <dbReference type="ARBA" id="ARBA00022692"/>
    </source>
</evidence>
<gene>
    <name evidence="7" type="ORF">BC781_10262</name>
</gene>
<comment type="caution">
    <text evidence="7">The sequence shown here is derived from an EMBL/GenBank/DDBJ whole genome shotgun (WGS) entry which is preliminary data.</text>
</comment>
<dbReference type="GO" id="GO:0005262">
    <property type="term" value="F:calcium channel activity"/>
    <property type="evidence" value="ECO:0007669"/>
    <property type="project" value="TreeGrafter"/>
</dbReference>
<feature type="transmembrane region" description="Helical" evidence="5">
    <location>
        <begin position="137"/>
        <end position="156"/>
    </location>
</feature>
<dbReference type="Proteomes" id="UP000245535">
    <property type="component" value="Unassembled WGS sequence"/>
</dbReference>
<keyword evidence="8" id="KW-1185">Reference proteome</keyword>
<evidence type="ECO:0000313" key="8">
    <source>
        <dbReference type="Proteomes" id="UP000245535"/>
    </source>
</evidence>
<feature type="domain" description="Sodium/calcium exchanger membrane region" evidence="6">
    <location>
        <begin position="208"/>
        <end position="358"/>
    </location>
</feature>
<dbReference type="Pfam" id="PF01699">
    <property type="entry name" value="Na_Ca_ex"/>
    <property type="match status" value="2"/>
</dbReference>
<dbReference type="InterPro" id="IPR004481">
    <property type="entry name" value="K/Na/Ca-exchanger"/>
</dbReference>
<evidence type="ECO:0000313" key="7">
    <source>
        <dbReference type="EMBL" id="PWJ42519.1"/>
    </source>
</evidence>
<dbReference type="Gene3D" id="1.20.1420.30">
    <property type="entry name" value="NCX, central ion-binding region"/>
    <property type="match status" value="1"/>
</dbReference>
<feature type="transmembrane region" description="Helical" evidence="5">
    <location>
        <begin position="239"/>
        <end position="262"/>
    </location>
</feature>
<feature type="transmembrane region" description="Helical" evidence="5">
    <location>
        <begin position="274"/>
        <end position="297"/>
    </location>
</feature>
<evidence type="ECO:0000259" key="6">
    <source>
        <dbReference type="Pfam" id="PF01699"/>
    </source>
</evidence>
<evidence type="ECO:0000256" key="3">
    <source>
        <dbReference type="ARBA" id="ARBA00022989"/>
    </source>
</evidence>
<dbReference type="OrthoDB" id="6146067at2"/>
<dbReference type="PANTHER" id="PTHR10846">
    <property type="entry name" value="SODIUM/POTASSIUM/CALCIUM EXCHANGER"/>
    <property type="match status" value="1"/>
</dbReference>
<dbReference type="EMBL" id="QGDO01000002">
    <property type="protein sequence ID" value="PWJ42519.1"/>
    <property type="molecule type" value="Genomic_DNA"/>
</dbReference>
<reference evidence="7 8" key="1">
    <citation type="submission" date="2018-03" db="EMBL/GenBank/DDBJ databases">
        <title>Genomic Encyclopedia of Archaeal and Bacterial Type Strains, Phase II (KMG-II): from individual species to whole genera.</title>
        <authorList>
            <person name="Goeker M."/>
        </authorList>
    </citation>
    <scope>NUCLEOTIDE SEQUENCE [LARGE SCALE GENOMIC DNA]</scope>
    <source>
        <strain evidence="7 8">DSM 28229</strain>
    </source>
</reference>
<dbReference type="GO" id="GO:0005886">
    <property type="term" value="C:plasma membrane"/>
    <property type="evidence" value="ECO:0007669"/>
    <property type="project" value="TreeGrafter"/>
</dbReference>
<dbReference type="GO" id="GO:0006874">
    <property type="term" value="P:intracellular calcium ion homeostasis"/>
    <property type="evidence" value="ECO:0007669"/>
    <property type="project" value="TreeGrafter"/>
</dbReference>
<keyword evidence="2 5" id="KW-0812">Transmembrane</keyword>
<feature type="transmembrane region" description="Helical" evidence="5">
    <location>
        <begin position="81"/>
        <end position="99"/>
    </location>
</feature>
<dbReference type="InterPro" id="IPR004837">
    <property type="entry name" value="NaCa_Exmemb"/>
</dbReference>
<feature type="transmembrane region" description="Helical" evidence="5">
    <location>
        <begin position="208"/>
        <end position="227"/>
    </location>
</feature>
<accession>A0A315ZBI4</accession>
<evidence type="ECO:0000256" key="1">
    <source>
        <dbReference type="ARBA" id="ARBA00004141"/>
    </source>
</evidence>
<feature type="transmembrane region" description="Helical" evidence="5">
    <location>
        <begin position="317"/>
        <end position="335"/>
    </location>
</feature>
<keyword evidence="4 5" id="KW-0472">Membrane</keyword>
<feature type="domain" description="Sodium/calcium exchanger membrane region" evidence="6">
    <location>
        <begin position="7"/>
        <end position="155"/>
    </location>
</feature>
<dbReference type="InterPro" id="IPR044880">
    <property type="entry name" value="NCX_ion-bd_dom_sf"/>
</dbReference>
<evidence type="ECO:0000256" key="4">
    <source>
        <dbReference type="ARBA" id="ARBA00023136"/>
    </source>
</evidence>
<feature type="transmembrane region" description="Helical" evidence="5">
    <location>
        <begin position="111"/>
        <end position="131"/>
    </location>
</feature>
<dbReference type="GO" id="GO:0008273">
    <property type="term" value="F:calcium, potassium:sodium antiporter activity"/>
    <property type="evidence" value="ECO:0007669"/>
    <property type="project" value="TreeGrafter"/>
</dbReference>
<protein>
    <submittedName>
        <fullName evidence="7">Cation:H+ antiporter</fullName>
    </submittedName>
</protein>